<dbReference type="InterPro" id="IPR005119">
    <property type="entry name" value="LysR_subst-bd"/>
</dbReference>
<dbReference type="PROSITE" id="PS50931">
    <property type="entry name" value="HTH_LYSR"/>
    <property type="match status" value="1"/>
</dbReference>
<evidence type="ECO:0000256" key="2">
    <source>
        <dbReference type="ARBA" id="ARBA00023015"/>
    </source>
</evidence>
<evidence type="ECO:0000313" key="7">
    <source>
        <dbReference type="Proteomes" id="UP000003688"/>
    </source>
</evidence>
<dbReference type="Pfam" id="PF03466">
    <property type="entry name" value="LysR_substrate"/>
    <property type="match status" value="1"/>
</dbReference>
<keyword evidence="4" id="KW-0804">Transcription</keyword>
<comment type="caution">
    <text evidence="6">The sequence shown here is derived from an EMBL/GenBank/DDBJ whole genome shotgun (WGS) entry which is preliminary data.</text>
</comment>
<dbReference type="PANTHER" id="PTHR30346">
    <property type="entry name" value="TRANSCRIPTIONAL DUAL REGULATOR HCAR-RELATED"/>
    <property type="match status" value="1"/>
</dbReference>
<reference evidence="6 7" key="1">
    <citation type="journal article" date="2011" name="J. Bacteriol.">
        <title>Genome sequence of 'Pedosphaera parvula' Ellin514, an aerobic Verrucomicrobial isolate from pasture soil.</title>
        <authorList>
            <person name="Kant R."/>
            <person name="van Passel M.W."/>
            <person name="Sangwan P."/>
            <person name="Palva A."/>
            <person name="Lucas S."/>
            <person name="Copeland A."/>
            <person name="Lapidus A."/>
            <person name="Glavina Del Rio T."/>
            <person name="Dalin E."/>
            <person name="Tice H."/>
            <person name="Bruce D."/>
            <person name="Goodwin L."/>
            <person name="Pitluck S."/>
            <person name="Chertkov O."/>
            <person name="Larimer F.W."/>
            <person name="Land M.L."/>
            <person name="Hauser L."/>
            <person name="Brettin T.S."/>
            <person name="Detter J.C."/>
            <person name="Han S."/>
            <person name="de Vos W.M."/>
            <person name="Janssen P.H."/>
            <person name="Smidt H."/>
        </authorList>
    </citation>
    <scope>NUCLEOTIDE SEQUENCE [LARGE SCALE GENOMIC DNA]</scope>
    <source>
        <strain evidence="6 7">Ellin514</strain>
    </source>
</reference>
<accession>B9XBB1</accession>
<dbReference type="GO" id="GO:0032993">
    <property type="term" value="C:protein-DNA complex"/>
    <property type="evidence" value="ECO:0007669"/>
    <property type="project" value="TreeGrafter"/>
</dbReference>
<dbReference type="STRING" id="320771.Cflav_PD5431"/>
<dbReference type="InterPro" id="IPR036390">
    <property type="entry name" value="WH_DNA-bd_sf"/>
</dbReference>
<dbReference type="AlphaFoldDB" id="B9XBB1"/>
<dbReference type="PRINTS" id="PR00039">
    <property type="entry name" value="HTHLYSR"/>
</dbReference>
<dbReference type="PANTHER" id="PTHR30346:SF0">
    <property type="entry name" value="HCA OPERON TRANSCRIPTIONAL ACTIVATOR HCAR"/>
    <property type="match status" value="1"/>
</dbReference>
<dbReference type="FunFam" id="1.10.10.10:FF:000001">
    <property type="entry name" value="LysR family transcriptional regulator"/>
    <property type="match status" value="1"/>
</dbReference>
<dbReference type="OrthoDB" id="108771at2"/>
<dbReference type="Pfam" id="PF00126">
    <property type="entry name" value="HTH_1"/>
    <property type="match status" value="1"/>
</dbReference>
<dbReference type="GO" id="GO:0003700">
    <property type="term" value="F:DNA-binding transcription factor activity"/>
    <property type="evidence" value="ECO:0007669"/>
    <property type="project" value="InterPro"/>
</dbReference>
<evidence type="ECO:0000313" key="6">
    <source>
        <dbReference type="EMBL" id="EEF62796.1"/>
    </source>
</evidence>
<dbReference type="Gene3D" id="1.10.10.10">
    <property type="entry name" value="Winged helix-like DNA-binding domain superfamily/Winged helix DNA-binding domain"/>
    <property type="match status" value="1"/>
</dbReference>
<dbReference type="SUPFAM" id="SSF46785">
    <property type="entry name" value="Winged helix' DNA-binding domain"/>
    <property type="match status" value="1"/>
</dbReference>
<dbReference type="CDD" id="cd08414">
    <property type="entry name" value="PBP2_LTTR_aromatics_like"/>
    <property type="match status" value="1"/>
</dbReference>
<protein>
    <submittedName>
        <fullName evidence="6">Transcriptional regulator, LysR family</fullName>
    </submittedName>
</protein>
<keyword evidence="3" id="KW-0238">DNA-binding</keyword>
<evidence type="ECO:0000256" key="1">
    <source>
        <dbReference type="ARBA" id="ARBA00009437"/>
    </source>
</evidence>
<dbReference type="Proteomes" id="UP000003688">
    <property type="component" value="Unassembled WGS sequence"/>
</dbReference>
<dbReference type="Gene3D" id="3.40.190.10">
    <property type="entry name" value="Periplasmic binding protein-like II"/>
    <property type="match status" value="2"/>
</dbReference>
<gene>
    <name evidence="6" type="ORF">Cflav_PD5431</name>
</gene>
<feature type="domain" description="HTH lysR-type" evidence="5">
    <location>
        <begin position="1"/>
        <end position="58"/>
    </location>
</feature>
<organism evidence="6 7">
    <name type="scientific">Pedosphaera parvula (strain Ellin514)</name>
    <dbReference type="NCBI Taxonomy" id="320771"/>
    <lineage>
        <taxon>Bacteria</taxon>
        <taxon>Pseudomonadati</taxon>
        <taxon>Verrucomicrobiota</taxon>
        <taxon>Pedosphaerae</taxon>
        <taxon>Pedosphaerales</taxon>
        <taxon>Pedosphaeraceae</taxon>
        <taxon>Pedosphaera</taxon>
    </lineage>
</organism>
<dbReference type="SUPFAM" id="SSF53850">
    <property type="entry name" value="Periplasmic binding protein-like II"/>
    <property type="match status" value="1"/>
</dbReference>
<dbReference type="GO" id="GO:0003677">
    <property type="term" value="F:DNA binding"/>
    <property type="evidence" value="ECO:0007669"/>
    <property type="project" value="UniProtKB-KW"/>
</dbReference>
<dbReference type="InterPro" id="IPR000847">
    <property type="entry name" value="LysR_HTH_N"/>
</dbReference>
<proteinExistence type="inferred from homology"/>
<comment type="similarity">
    <text evidence="1">Belongs to the LysR transcriptional regulatory family.</text>
</comment>
<sequence>MELRHIRYFVAVAEELSFRRAAERLHLAQPPLSAQIKDLEGELGTKLFERTTRSVRLTASGRVFLDEARAVLAAAEKAEQRVRKAEHGLVGTLRIGVLAPTATSRLATILRSYRNQFPGVQFSLHEMTSVEQLQSLRLDQLDVGLLRPPVAFPELDFHFLEESPMVLAVPAGHRLAKQRLIEWKDFHNEPMVMIHPSLQHGYYDTFLNLCAKAGSTPIVGQYANDVHSKMWLISAGFGVAPTTKTIAEVKRPGLVFRELPPGLPLVQTLIVWKRTNNSPMVGNFIECFSKLDKLTPSKP</sequence>
<dbReference type="EMBL" id="ABOX02000003">
    <property type="protein sequence ID" value="EEF62796.1"/>
    <property type="molecule type" value="Genomic_DNA"/>
</dbReference>
<dbReference type="RefSeq" id="WP_007413109.1">
    <property type="nucleotide sequence ID" value="NZ_ABOX02000003.1"/>
</dbReference>
<name>B9XBB1_PEDPL</name>
<dbReference type="InterPro" id="IPR036388">
    <property type="entry name" value="WH-like_DNA-bd_sf"/>
</dbReference>
<keyword evidence="2" id="KW-0805">Transcription regulation</keyword>
<evidence type="ECO:0000256" key="4">
    <source>
        <dbReference type="ARBA" id="ARBA00023163"/>
    </source>
</evidence>
<evidence type="ECO:0000259" key="5">
    <source>
        <dbReference type="PROSITE" id="PS50931"/>
    </source>
</evidence>
<evidence type="ECO:0000256" key="3">
    <source>
        <dbReference type="ARBA" id="ARBA00023125"/>
    </source>
</evidence>
<keyword evidence="7" id="KW-1185">Reference proteome</keyword>